<feature type="binding site" evidence="14">
    <location>
        <position position="291"/>
    </location>
    <ligand>
        <name>substrate</name>
    </ligand>
</feature>
<keyword evidence="11" id="KW-0472">Membrane</keyword>
<dbReference type="GO" id="GO:0042632">
    <property type="term" value="P:cholesterol homeostasis"/>
    <property type="evidence" value="ECO:0007669"/>
    <property type="project" value="TreeGrafter"/>
</dbReference>
<dbReference type="InterPro" id="IPR001128">
    <property type="entry name" value="Cyt_P450"/>
</dbReference>
<keyword evidence="7" id="KW-0256">Endoplasmic reticulum</keyword>
<comment type="pathway">
    <text evidence="3">Lipid metabolism; bile acid biosynthesis.</text>
</comment>
<sequence>MASLLVGILTVLLSLFLVWQYGKTRKRKPGEPPLETGWMPFIGLALDYGRNPLGFLQDMQRKHGNVFTCKIAGKYLTFITDPFSFSSVVRQGKNLDFQKFAMGFSQRVFGHADFNSPMLSESYKEVHSIFRQTLQGPPLQQLTQSMLGNLQTVLSQDSQRGHGWQEEGLQSFTNRIMFEAGFLTLFGQEAELPKLRGVAKAGSFIRKTVRDFLMFDKAFPALAAGVPISLCLSAWRAREALASELKHSGLQRRNCISALIQRRMDAFDRMRLDETGKARTHVCMLWASQANTLPAAFWSLYYTLRSPAALDAALSEINRVLQESEEPLDDPSQLISLTREQLESMTVLDSIIAEALRLSSASIMIRVANEDFVLTLDSGEQVAIRKGDYICLYPQLIHMDPEVYPNPTEFQFDRYLEADGKKKSSFFKAGRRLRHFLIPFGSGASECPGRFFAVNEIKEFLTLALWHYDLELSNPDATLAPDCARAGLGILPPSRDVLLRYRVRERGGTPCRHKEEKREE</sequence>
<dbReference type="FunCoup" id="A0A6J2VV55">
    <property type="interactions" value="47"/>
</dbReference>
<dbReference type="CTD" id="559097"/>
<dbReference type="PANTHER" id="PTHR24304:SF3">
    <property type="entry name" value="CHOLESTEROL 7-ALPHA-MONOOXYGENASE"/>
    <property type="match status" value="1"/>
</dbReference>
<dbReference type="InterPro" id="IPR036396">
    <property type="entry name" value="Cyt_P450_sf"/>
</dbReference>
<dbReference type="InterPro" id="IPR050529">
    <property type="entry name" value="CYP450_sterol_14alpha_dmase"/>
</dbReference>
<protein>
    <submittedName>
        <fullName evidence="17">Cytochrome P450 7A1</fullName>
    </submittedName>
</protein>
<comment type="cofactor">
    <cofactor evidence="1 13">
        <name>heme</name>
        <dbReference type="ChEBI" id="CHEBI:30413"/>
    </cofactor>
</comment>
<dbReference type="GO" id="GO:0020037">
    <property type="term" value="F:heme binding"/>
    <property type="evidence" value="ECO:0007669"/>
    <property type="project" value="InterPro"/>
</dbReference>
<evidence type="ECO:0000256" key="6">
    <source>
        <dbReference type="ARBA" id="ARBA00022723"/>
    </source>
</evidence>
<keyword evidence="6 13" id="KW-0479">Metal-binding</keyword>
<dbReference type="Gene3D" id="1.10.630.10">
    <property type="entry name" value="Cytochrome P450"/>
    <property type="match status" value="1"/>
</dbReference>
<accession>A0A6J2VV55</accession>
<evidence type="ECO:0000256" key="13">
    <source>
        <dbReference type="PIRSR" id="PIRSR000047-1"/>
    </source>
</evidence>
<dbReference type="PRINTS" id="PR00465">
    <property type="entry name" value="EP450IV"/>
</dbReference>
<evidence type="ECO:0000313" key="17">
    <source>
        <dbReference type="RefSeq" id="XP_030635932.1"/>
    </source>
</evidence>
<comment type="subcellular location">
    <subcellularLocation>
        <location evidence="2">Endoplasmic reticulum membrane</location>
    </subcellularLocation>
</comment>
<dbReference type="GO" id="GO:0005789">
    <property type="term" value="C:endoplasmic reticulum membrane"/>
    <property type="evidence" value="ECO:0007669"/>
    <property type="project" value="UniProtKB-SubCell"/>
</dbReference>
<evidence type="ECO:0000256" key="10">
    <source>
        <dbReference type="ARBA" id="ARBA00023098"/>
    </source>
</evidence>
<keyword evidence="15" id="KW-0732">Signal</keyword>
<dbReference type="PANTHER" id="PTHR24304">
    <property type="entry name" value="CYTOCHROME P450 FAMILY 7"/>
    <property type="match status" value="1"/>
</dbReference>
<evidence type="ECO:0000256" key="11">
    <source>
        <dbReference type="ARBA" id="ARBA00023136"/>
    </source>
</evidence>
<evidence type="ECO:0000256" key="8">
    <source>
        <dbReference type="ARBA" id="ARBA00023002"/>
    </source>
</evidence>
<evidence type="ECO:0000256" key="15">
    <source>
        <dbReference type="SAM" id="SignalP"/>
    </source>
</evidence>
<keyword evidence="10" id="KW-0443">Lipid metabolism</keyword>
<dbReference type="Proteomes" id="UP000504632">
    <property type="component" value="Chromosome 7"/>
</dbReference>
<dbReference type="GO" id="GO:0016705">
    <property type="term" value="F:oxidoreductase activity, acting on paired donors, with incorporation or reduction of molecular oxygen"/>
    <property type="evidence" value="ECO:0007669"/>
    <property type="project" value="InterPro"/>
</dbReference>
<evidence type="ECO:0000256" key="3">
    <source>
        <dbReference type="ARBA" id="ARBA00004860"/>
    </source>
</evidence>
<dbReference type="InterPro" id="IPR024204">
    <property type="entry name" value="Cyt_P450_CYP7A1-type"/>
</dbReference>
<feature type="binding site" evidence="14">
    <location>
        <position position="107"/>
    </location>
    <ligand>
        <name>substrate</name>
    </ligand>
</feature>
<dbReference type="AlphaFoldDB" id="A0A6J2VV55"/>
<dbReference type="GO" id="GO:0008395">
    <property type="term" value="F:steroid hydroxylase activity"/>
    <property type="evidence" value="ECO:0007669"/>
    <property type="project" value="TreeGrafter"/>
</dbReference>
<evidence type="ECO:0000256" key="1">
    <source>
        <dbReference type="ARBA" id="ARBA00001971"/>
    </source>
</evidence>
<dbReference type="InParanoid" id="A0A6J2VV55"/>
<reference evidence="17" key="1">
    <citation type="submission" date="2025-08" db="UniProtKB">
        <authorList>
            <consortium name="RefSeq"/>
        </authorList>
    </citation>
    <scope>IDENTIFICATION</scope>
</reference>
<dbReference type="RefSeq" id="XP_030635932.1">
    <property type="nucleotide sequence ID" value="XM_030780072.1"/>
</dbReference>
<organism evidence="16 17">
    <name type="scientific">Chanos chanos</name>
    <name type="common">Milkfish</name>
    <name type="synonym">Mugil chanos</name>
    <dbReference type="NCBI Taxonomy" id="29144"/>
    <lineage>
        <taxon>Eukaryota</taxon>
        <taxon>Metazoa</taxon>
        <taxon>Chordata</taxon>
        <taxon>Craniata</taxon>
        <taxon>Vertebrata</taxon>
        <taxon>Euteleostomi</taxon>
        <taxon>Actinopterygii</taxon>
        <taxon>Neopterygii</taxon>
        <taxon>Teleostei</taxon>
        <taxon>Ostariophysi</taxon>
        <taxon>Gonorynchiformes</taxon>
        <taxon>Chanidae</taxon>
        <taxon>Chanos</taxon>
    </lineage>
</organism>
<dbReference type="GeneID" id="115816898"/>
<evidence type="ECO:0000256" key="12">
    <source>
        <dbReference type="ARBA" id="ARBA00023221"/>
    </source>
</evidence>
<keyword evidence="16" id="KW-1185">Reference proteome</keyword>
<keyword evidence="9 13" id="KW-0408">Iron</keyword>
<evidence type="ECO:0000256" key="9">
    <source>
        <dbReference type="ARBA" id="ARBA00023004"/>
    </source>
</evidence>
<proteinExistence type="inferred from homology"/>
<feature type="signal peptide" evidence="15">
    <location>
        <begin position="1"/>
        <end position="24"/>
    </location>
</feature>
<keyword evidence="8" id="KW-0560">Oxidoreductase</keyword>
<evidence type="ECO:0000256" key="14">
    <source>
        <dbReference type="PIRSR" id="PIRSR000047-2"/>
    </source>
</evidence>
<evidence type="ECO:0000256" key="5">
    <source>
        <dbReference type="ARBA" id="ARBA00022617"/>
    </source>
</evidence>
<feature type="binding site" description="axial binding residue" evidence="13">
    <location>
        <position position="447"/>
    </location>
    <ligand>
        <name>heme</name>
        <dbReference type="ChEBI" id="CHEBI:30413"/>
    </ligand>
    <ligandPart>
        <name>Fe</name>
        <dbReference type="ChEBI" id="CHEBI:18248"/>
    </ligandPart>
</feature>
<keyword evidence="12" id="KW-0753">Steroid metabolism</keyword>
<dbReference type="OrthoDB" id="6692864at2759"/>
<comment type="similarity">
    <text evidence="4">Belongs to the cytochrome P450 family.</text>
</comment>
<gene>
    <name evidence="17" type="primary">cyp7a1b</name>
</gene>
<dbReference type="Pfam" id="PF00067">
    <property type="entry name" value="p450"/>
    <property type="match status" value="1"/>
</dbReference>
<dbReference type="PIRSF" id="PIRSF000047">
    <property type="entry name" value="Cytochrome_CYPVIIA1"/>
    <property type="match status" value="1"/>
</dbReference>
<evidence type="ECO:0000256" key="2">
    <source>
        <dbReference type="ARBA" id="ARBA00004586"/>
    </source>
</evidence>
<name>A0A6J2VV55_CHACN</name>
<dbReference type="GO" id="GO:0006699">
    <property type="term" value="P:bile acid biosynthetic process"/>
    <property type="evidence" value="ECO:0007669"/>
    <property type="project" value="TreeGrafter"/>
</dbReference>
<evidence type="ECO:0000256" key="4">
    <source>
        <dbReference type="ARBA" id="ARBA00010617"/>
    </source>
</evidence>
<dbReference type="SUPFAM" id="SSF48264">
    <property type="entry name" value="Cytochrome P450"/>
    <property type="match status" value="1"/>
</dbReference>
<dbReference type="InterPro" id="IPR002403">
    <property type="entry name" value="Cyt_P450_E_grp-IV"/>
</dbReference>
<evidence type="ECO:0000256" key="7">
    <source>
        <dbReference type="ARBA" id="ARBA00022824"/>
    </source>
</evidence>
<keyword evidence="5 13" id="KW-0349">Heme</keyword>
<feature type="chain" id="PRO_5026774472" evidence="15">
    <location>
        <begin position="25"/>
        <end position="520"/>
    </location>
</feature>
<evidence type="ECO:0000313" key="16">
    <source>
        <dbReference type="Proteomes" id="UP000504632"/>
    </source>
</evidence>
<dbReference type="GO" id="GO:0005506">
    <property type="term" value="F:iron ion binding"/>
    <property type="evidence" value="ECO:0007669"/>
    <property type="project" value="InterPro"/>
</dbReference>